<dbReference type="NCBIfam" id="TIGR01031">
    <property type="entry name" value="rpmF_bact"/>
    <property type="match status" value="1"/>
</dbReference>
<organism evidence="7 8">
    <name type="scientific">Candidatus Legionella polyplacis</name>
    <dbReference type="NCBI Taxonomy" id="2005262"/>
    <lineage>
        <taxon>Bacteria</taxon>
        <taxon>Pseudomonadati</taxon>
        <taxon>Pseudomonadota</taxon>
        <taxon>Gammaproteobacteria</taxon>
        <taxon>Legionellales</taxon>
        <taxon>Legionellaceae</taxon>
        <taxon>Legionella</taxon>
    </lineage>
</organism>
<keyword evidence="8" id="KW-1185">Reference proteome</keyword>
<evidence type="ECO:0000313" key="7">
    <source>
        <dbReference type="EMBL" id="WWR12076.1"/>
    </source>
</evidence>
<proteinExistence type="inferred from homology"/>
<dbReference type="EMBL" id="CP135136">
    <property type="protein sequence ID" value="WWR12076.1"/>
    <property type="molecule type" value="Genomic_DNA"/>
</dbReference>
<sequence>MAVQQNKKSRSKRNMRRSHDKLYIPALSIDNFTKEVHLRHHITKDGYYKGKKFLYLKKTKKIKE</sequence>
<evidence type="ECO:0000256" key="5">
    <source>
        <dbReference type="HAMAP-Rule" id="MF_00340"/>
    </source>
</evidence>
<evidence type="ECO:0000256" key="3">
    <source>
        <dbReference type="ARBA" id="ARBA00023274"/>
    </source>
</evidence>
<dbReference type="Pfam" id="PF01783">
    <property type="entry name" value="Ribosomal_L32p"/>
    <property type="match status" value="1"/>
</dbReference>
<dbReference type="HAMAP" id="MF_00340">
    <property type="entry name" value="Ribosomal_bL32"/>
    <property type="match status" value="1"/>
</dbReference>
<keyword evidence="3 5" id="KW-0687">Ribonucleoprotein</keyword>
<dbReference type="PANTHER" id="PTHR35534:SF1">
    <property type="entry name" value="LARGE RIBOSOMAL SUBUNIT PROTEIN BL32"/>
    <property type="match status" value="1"/>
</dbReference>
<reference evidence="7" key="1">
    <citation type="submission" date="2023-09" db="EMBL/GenBank/DDBJ databases">
        <title>Genomes of two closely related lineages of the louse Polyplax serrata with different host specificities.</title>
        <authorList>
            <person name="Martinu J."/>
            <person name="Tarabai H."/>
            <person name="Stefka J."/>
            <person name="Hypsa V."/>
        </authorList>
    </citation>
    <scope>NUCLEOTIDE SEQUENCE [LARGE SCALE GENOMIC DNA]</scope>
    <source>
        <strain evidence="7">HR10_N</strain>
    </source>
</reference>
<accession>A0ABZ2H030</accession>
<dbReference type="SUPFAM" id="SSF57829">
    <property type="entry name" value="Zn-binding ribosomal proteins"/>
    <property type="match status" value="1"/>
</dbReference>
<dbReference type="Proteomes" id="UP001360424">
    <property type="component" value="Chromosome"/>
</dbReference>
<dbReference type="GO" id="GO:0005840">
    <property type="term" value="C:ribosome"/>
    <property type="evidence" value="ECO:0007669"/>
    <property type="project" value="UniProtKB-KW"/>
</dbReference>
<evidence type="ECO:0000256" key="2">
    <source>
        <dbReference type="ARBA" id="ARBA00022980"/>
    </source>
</evidence>
<dbReference type="PANTHER" id="PTHR35534">
    <property type="entry name" value="50S RIBOSOMAL PROTEIN L32"/>
    <property type="match status" value="1"/>
</dbReference>
<gene>
    <name evidence="5 7" type="primary">rpmF</name>
    <name evidence="7" type="ORF">RQL38_00305</name>
</gene>
<dbReference type="InterPro" id="IPR002677">
    <property type="entry name" value="Ribosomal_bL32"/>
</dbReference>
<dbReference type="InterPro" id="IPR044957">
    <property type="entry name" value="Ribosomal_bL32_bact"/>
</dbReference>
<feature type="region of interest" description="Disordered" evidence="6">
    <location>
        <begin position="1"/>
        <end position="20"/>
    </location>
</feature>
<comment type="similarity">
    <text evidence="1 5">Belongs to the bacterial ribosomal protein bL32 family.</text>
</comment>
<evidence type="ECO:0000313" key="8">
    <source>
        <dbReference type="Proteomes" id="UP001360424"/>
    </source>
</evidence>
<protein>
    <recommendedName>
        <fullName evidence="4 5">Large ribosomal subunit protein bL32</fullName>
    </recommendedName>
</protein>
<dbReference type="RefSeq" id="WP_338521679.1">
    <property type="nucleotide sequence ID" value="NZ_CP135136.1"/>
</dbReference>
<name>A0ABZ2H030_9GAMM</name>
<keyword evidence="2 5" id="KW-0689">Ribosomal protein</keyword>
<evidence type="ECO:0000256" key="4">
    <source>
        <dbReference type="ARBA" id="ARBA00035178"/>
    </source>
</evidence>
<feature type="compositionally biased region" description="Basic residues" evidence="6">
    <location>
        <begin position="7"/>
        <end position="19"/>
    </location>
</feature>
<evidence type="ECO:0000256" key="6">
    <source>
        <dbReference type="SAM" id="MobiDB-lite"/>
    </source>
</evidence>
<dbReference type="InterPro" id="IPR011332">
    <property type="entry name" value="Ribosomal_zn-bd"/>
</dbReference>
<evidence type="ECO:0000256" key="1">
    <source>
        <dbReference type="ARBA" id="ARBA00008560"/>
    </source>
</evidence>